<organism evidence="3 4">
    <name type="scientific">Prorocentrum cordatum</name>
    <dbReference type="NCBI Taxonomy" id="2364126"/>
    <lineage>
        <taxon>Eukaryota</taxon>
        <taxon>Sar</taxon>
        <taxon>Alveolata</taxon>
        <taxon>Dinophyceae</taxon>
        <taxon>Prorocentrales</taxon>
        <taxon>Prorocentraceae</taxon>
        <taxon>Prorocentrum</taxon>
    </lineage>
</organism>
<protein>
    <recommendedName>
        <fullName evidence="5">Pentatricopeptide repeat-containing protein</fullName>
    </recommendedName>
</protein>
<feature type="repeat" description="PPR" evidence="2">
    <location>
        <begin position="257"/>
        <end position="291"/>
    </location>
</feature>
<keyword evidence="1" id="KW-0677">Repeat</keyword>
<dbReference type="Proteomes" id="UP001189429">
    <property type="component" value="Unassembled WGS sequence"/>
</dbReference>
<dbReference type="PANTHER" id="PTHR47447:SF17">
    <property type="entry name" value="OS12G0638900 PROTEIN"/>
    <property type="match status" value="1"/>
</dbReference>
<dbReference type="PROSITE" id="PS51257">
    <property type="entry name" value="PROKAR_LIPOPROTEIN"/>
    <property type="match status" value="1"/>
</dbReference>
<dbReference type="Gene3D" id="1.25.40.10">
    <property type="entry name" value="Tetratricopeptide repeat domain"/>
    <property type="match status" value="2"/>
</dbReference>
<evidence type="ECO:0000313" key="3">
    <source>
        <dbReference type="EMBL" id="CAK0843473.1"/>
    </source>
</evidence>
<sequence length="316" mass="34827">MCDAKLEPDFISCNAGISACEKGGQWQRALALLSEMRQVNLEPTSATALGSARARRASSGSGRLRCWARCGRLSWSPTTSATTLRPARVRDAASGGMRCRCSARCGSAMWRRATSVATCAPQLMRGRLSTRQDFQAILGSVFRVFACLAKHCACEHLLGNHFDFVDGHPHCGFDSCFYRAAEALLRITLHGSALVGCSGEISMCEKERERERESDRERERRALKAGHATAQRYIDCEVGAQCRQRISELRDAMSEPKVLSYNAWISACAKSKQWQRALELLSEMCEVSLEPTVISYNAGISARARKASSGSGRWRC</sequence>
<proteinExistence type="predicted"/>
<evidence type="ECO:0008006" key="5">
    <source>
        <dbReference type="Google" id="ProtNLM"/>
    </source>
</evidence>
<dbReference type="PANTHER" id="PTHR47447">
    <property type="entry name" value="OS03G0856100 PROTEIN"/>
    <property type="match status" value="1"/>
</dbReference>
<dbReference type="InterPro" id="IPR011990">
    <property type="entry name" value="TPR-like_helical_dom_sf"/>
</dbReference>
<accession>A0ABN9TCM8</accession>
<comment type="caution">
    <text evidence="3">The sequence shown here is derived from an EMBL/GenBank/DDBJ whole genome shotgun (WGS) entry which is preliminary data.</text>
</comment>
<evidence type="ECO:0000256" key="2">
    <source>
        <dbReference type="PROSITE-ProRule" id="PRU00708"/>
    </source>
</evidence>
<feature type="repeat" description="PPR" evidence="2">
    <location>
        <begin position="9"/>
        <end position="43"/>
    </location>
</feature>
<gene>
    <name evidence="3" type="ORF">PCOR1329_LOCUS37816</name>
</gene>
<name>A0ABN9TCM8_9DINO</name>
<evidence type="ECO:0000313" key="4">
    <source>
        <dbReference type="Proteomes" id="UP001189429"/>
    </source>
</evidence>
<dbReference type="PROSITE" id="PS51375">
    <property type="entry name" value="PPR"/>
    <property type="match status" value="2"/>
</dbReference>
<dbReference type="Pfam" id="PF13812">
    <property type="entry name" value="PPR_3"/>
    <property type="match status" value="1"/>
</dbReference>
<keyword evidence="4" id="KW-1185">Reference proteome</keyword>
<evidence type="ECO:0000256" key="1">
    <source>
        <dbReference type="ARBA" id="ARBA00022737"/>
    </source>
</evidence>
<dbReference type="InterPro" id="IPR002885">
    <property type="entry name" value="PPR_rpt"/>
</dbReference>
<reference evidence="3" key="1">
    <citation type="submission" date="2023-10" db="EMBL/GenBank/DDBJ databases">
        <authorList>
            <person name="Chen Y."/>
            <person name="Shah S."/>
            <person name="Dougan E. K."/>
            <person name="Thang M."/>
            <person name="Chan C."/>
        </authorList>
    </citation>
    <scope>NUCLEOTIDE SEQUENCE [LARGE SCALE GENOMIC DNA]</scope>
</reference>
<dbReference type="NCBIfam" id="TIGR00756">
    <property type="entry name" value="PPR"/>
    <property type="match status" value="1"/>
</dbReference>
<dbReference type="Pfam" id="PF13041">
    <property type="entry name" value="PPR_2"/>
    <property type="match status" value="1"/>
</dbReference>
<dbReference type="EMBL" id="CAUYUJ010014582">
    <property type="protein sequence ID" value="CAK0843473.1"/>
    <property type="molecule type" value="Genomic_DNA"/>
</dbReference>